<dbReference type="PROSITE" id="PS50110">
    <property type="entry name" value="RESPONSE_REGULATORY"/>
    <property type="match status" value="1"/>
</dbReference>
<sequence>MIIEDDTDIQDYYRIVLGKLPVEIVCAGNGEEAFLILNSGKRIDLILLDAIMPVMDGGVFLQKLRQEQKSSIPVIPCSVDEKSVECLTQFQQFDHIFIKTQGGRVLQNIVAQKLGL</sequence>
<accession>A0A1F7F3D4</accession>
<dbReference type="InterPro" id="IPR050595">
    <property type="entry name" value="Bact_response_regulator"/>
</dbReference>
<evidence type="ECO:0000313" key="6">
    <source>
        <dbReference type="Proteomes" id="UP000179243"/>
    </source>
</evidence>
<dbReference type="PANTHER" id="PTHR44591">
    <property type="entry name" value="STRESS RESPONSE REGULATOR PROTEIN 1"/>
    <property type="match status" value="1"/>
</dbReference>
<gene>
    <name evidence="5" type="ORF">A2519_01345</name>
</gene>
<dbReference type="GO" id="GO:0000160">
    <property type="term" value="P:phosphorelay signal transduction system"/>
    <property type="evidence" value="ECO:0007669"/>
    <property type="project" value="UniProtKB-KW"/>
</dbReference>
<feature type="domain" description="Response regulatory" evidence="4">
    <location>
        <begin position="1"/>
        <end position="114"/>
    </location>
</feature>
<evidence type="ECO:0000256" key="1">
    <source>
        <dbReference type="ARBA" id="ARBA00022553"/>
    </source>
</evidence>
<dbReference type="AlphaFoldDB" id="A0A1F7F3D4"/>
<dbReference type="InterPro" id="IPR011006">
    <property type="entry name" value="CheY-like_superfamily"/>
</dbReference>
<reference evidence="5 6" key="1">
    <citation type="journal article" date="2016" name="Nat. Commun.">
        <title>Thousands of microbial genomes shed light on interconnected biogeochemical processes in an aquifer system.</title>
        <authorList>
            <person name="Anantharaman K."/>
            <person name="Brown C.T."/>
            <person name="Hug L.A."/>
            <person name="Sharon I."/>
            <person name="Castelle C.J."/>
            <person name="Probst A.J."/>
            <person name="Thomas B.C."/>
            <person name="Singh A."/>
            <person name="Wilkins M.J."/>
            <person name="Karaoz U."/>
            <person name="Brodie E.L."/>
            <person name="Williams K.H."/>
            <person name="Hubbard S.S."/>
            <person name="Banfield J.F."/>
        </authorList>
    </citation>
    <scope>NUCLEOTIDE SEQUENCE [LARGE SCALE GENOMIC DNA]</scope>
</reference>
<protein>
    <recommendedName>
        <fullName evidence="4">Response regulatory domain-containing protein</fullName>
    </recommendedName>
</protein>
<evidence type="ECO:0000313" key="5">
    <source>
        <dbReference type="EMBL" id="OGK01151.1"/>
    </source>
</evidence>
<dbReference type="SMART" id="SM00448">
    <property type="entry name" value="REC"/>
    <property type="match status" value="1"/>
</dbReference>
<dbReference type="Gene3D" id="3.40.50.2300">
    <property type="match status" value="1"/>
</dbReference>
<dbReference type="SUPFAM" id="SSF52172">
    <property type="entry name" value="CheY-like"/>
    <property type="match status" value="1"/>
</dbReference>
<proteinExistence type="predicted"/>
<dbReference type="Proteomes" id="UP000179243">
    <property type="component" value="Unassembled WGS sequence"/>
</dbReference>
<dbReference type="Pfam" id="PF00072">
    <property type="entry name" value="Response_reg"/>
    <property type="match status" value="1"/>
</dbReference>
<comment type="caution">
    <text evidence="5">The sequence shown here is derived from an EMBL/GenBank/DDBJ whole genome shotgun (WGS) entry which is preliminary data.</text>
</comment>
<dbReference type="InterPro" id="IPR001789">
    <property type="entry name" value="Sig_transdc_resp-reg_receiver"/>
</dbReference>
<keyword evidence="2" id="KW-0902">Two-component regulatory system</keyword>
<organism evidence="5 6">
    <name type="scientific">Candidatus Raymondbacteria bacterium RIFOXYD12_FULL_49_13</name>
    <dbReference type="NCBI Taxonomy" id="1817890"/>
    <lineage>
        <taxon>Bacteria</taxon>
        <taxon>Raymondiibacteriota</taxon>
    </lineage>
</organism>
<feature type="modified residue" description="4-aspartylphosphate" evidence="3">
    <location>
        <position position="49"/>
    </location>
</feature>
<dbReference type="PANTHER" id="PTHR44591:SF14">
    <property type="entry name" value="PROTEIN PILG"/>
    <property type="match status" value="1"/>
</dbReference>
<dbReference type="CDD" id="cd00156">
    <property type="entry name" value="REC"/>
    <property type="match status" value="1"/>
</dbReference>
<evidence type="ECO:0000259" key="4">
    <source>
        <dbReference type="PROSITE" id="PS50110"/>
    </source>
</evidence>
<evidence type="ECO:0000256" key="3">
    <source>
        <dbReference type="PROSITE-ProRule" id="PRU00169"/>
    </source>
</evidence>
<dbReference type="EMBL" id="MFYX01000131">
    <property type="protein sequence ID" value="OGK01151.1"/>
    <property type="molecule type" value="Genomic_DNA"/>
</dbReference>
<name>A0A1F7F3D4_UNCRA</name>
<keyword evidence="1 3" id="KW-0597">Phosphoprotein</keyword>
<evidence type="ECO:0000256" key="2">
    <source>
        <dbReference type="ARBA" id="ARBA00023012"/>
    </source>
</evidence>